<dbReference type="PANTHER" id="PTHR38108:SF1">
    <property type="entry name" value="UPF0319 PROTEIN YCCT"/>
    <property type="match status" value="1"/>
</dbReference>
<comment type="caution">
    <text evidence="4">The sequence shown here is derived from an EMBL/GenBank/DDBJ whole genome shotgun (WGS) entry which is preliminary data.</text>
</comment>
<evidence type="ECO:0000313" key="5">
    <source>
        <dbReference type="Proteomes" id="UP001140979"/>
    </source>
</evidence>
<proteinExistence type="inferred from homology"/>
<dbReference type="PANTHER" id="PTHR38108">
    <property type="entry name" value="UPF0319 PROTEIN YCCT"/>
    <property type="match status" value="1"/>
</dbReference>
<dbReference type="Pfam" id="PF09829">
    <property type="entry name" value="DUF2057"/>
    <property type="match status" value="1"/>
</dbReference>
<feature type="signal peptide" evidence="3">
    <location>
        <begin position="1"/>
        <end position="21"/>
    </location>
</feature>
<dbReference type="InterPro" id="IPR018635">
    <property type="entry name" value="UPF0319"/>
</dbReference>
<feature type="chain" id="PRO_5040920575" evidence="3">
    <location>
        <begin position="22"/>
        <end position="226"/>
    </location>
</feature>
<comment type="similarity">
    <text evidence="1">Belongs to the UPF0319 family.</text>
</comment>
<protein>
    <submittedName>
        <fullName evidence="4">DUF2057 domain-containing protein</fullName>
    </submittedName>
</protein>
<evidence type="ECO:0000256" key="2">
    <source>
        <dbReference type="ARBA" id="ARBA00022729"/>
    </source>
</evidence>
<reference evidence="4" key="1">
    <citation type="submission" date="2022-02" db="EMBL/GenBank/DDBJ databases">
        <title>Emergence and expansion in Europe of a Vibrio aestuarianus clonal complex pathogenic for oysters.</title>
        <authorList>
            <person name="Mesnil A."/>
            <person name="Travers M.-A."/>
        </authorList>
    </citation>
    <scope>NUCLEOTIDE SEQUENCE</scope>
    <source>
        <strain evidence="4">19_064_11T1</strain>
    </source>
</reference>
<dbReference type="RefSeq" id="WP_274683409.1">
    <property type="nucleotide sequence ID" value="NZ_JAKNBA010000020.1"/>
</dbReference>
<evidence type="ECO:0000256" key="3">
    <source>
        <dbReference type="SAM" id="SignalP"/>
    </source>
</evidence>
<dbReference type="Proteomes" id="UP001140979">
    <property type="component" value="Unassembled WGS sequence"/>
</dbReference>
<dbReference type="AlphaFoldDB" id="A0A9X4IQD1"/>
<organism evidence="4 5">
    <name type="scientific">Vibrio aestuarianus</name>
    <dbReference type="NCBI Taxonomy" id="28171"/>
    <lineage>
        <taxon>Bacteria</taxon>
        <taxon>Pseudomonadati</taxon>
        <taxon>Pseudomonadota</taxon>
        <taxon>Gammaproteobacteria</taxon>
        <taxon>Vibrionales</taxon>
        <taxon>Vibrionaceae</taxon>
        <taxon>Vibrio</taxon>
    </lineage>
</organism>
<name>A0A9X4IQD1_9VIBR</name>
<sequence>MTKNLYVVFSAAFIFSGFSHAATVTPSAGVSILYINGQQAEDKIGVNNLEEGFNQIVIKMDKNMSRSSNSDVFTSAPYVLSLDNVQGDVKIAHPQARSKMEAENAFKTDSPQWVVEQGGKALQYQQVALPGKSGMFPFMGLDGLVADYNKAQGINFVDGVLVTTASAVTVASASSVETKPLEQVSGEQASTHINAESQNLEQLKAWYLKSSAQERKTFRKWMIDQE</sequence>
<dbReference type="EMBL" id="JAKNBA010000020">
    <property type="protein sequence ID" value="MDE1242922.1"/>
    <property type="molecule type" value="Genomic_DNA"/>
</dbReference>
<evidence type="ECO:0000256" key="1">
    <source>
        <dbReference type="ARBA" id="ARBA00008490"/>
    </source>
</evidence>
<gene>
    <name evidence="4" type="ORF">L9W94_12345</name>
</gene>
<accession>A0A9X4IQD1</accession>
<keyword evidence="2 3" id="KW-0732">Signal</keyword>
<evidence type="ECO:0000313" key="4">
    <source>
        <dbReference type="EMBL" id="MDE1242922.1"/>
    </source>
</evidence>